<keyword evidence="1" id="KW-0808">Transferase</keyword>
<dbReference type="Gene3D" id="3.90.1200.10">
    <property type="match status" value="1"/>
</dbReference>
<comment type="caution">
    <text evidence="1">The sequence shown here is derived from an EMBL/GenBank/DDBJ whole genome shotgun (WGS) entry which is preliminary data.</text>
</comment>
<evidence type="ECO:0000313" key="2">
    <source>
        <dbReference type="Proteomes" id="UP000483286"/>
    </source>
</evidence>
<reference evidence="1 2" key="1">
    <citation type="submission" date="2019-12" db="EMBL/GenBank/DDBJ databases">
        <title>Deinococcus sp. HMF7620 Genome sequencing and assembly.</title>
        <authorList>
            <person name="Kang H."/>
            <person name="Kim H."/>
            <person name="Joh K."/>
        </authorList>
    </citation>
    <scope>NUCLEOTIDE SEQUENCE [LARGE SCALE GENOMIC DNA]</scope>
    <source>
        <strain evidence="1 2">HMF7620</strain>
    </source>
</reference>
<dbReference type="SUPFAM" id="SSF56112">
    <property type="entry name" value="Protein kinase-like (PK-like)"/>
    <property type="match status" value="1"/>
</dbReference>
<accession>A0A7C9M1E6</accession>
<dbReference type="AlphaFoldDB" id="A0A7C9M1E6"/>
<organism evidence="1 2">
    <name type="scientific">Deinococcus arboris</name>
    <dbReference type="NCBI Taxonomy" id="2682977"/>
    <lineage>
        <taxon>Bacteria</taxon>
        <taxon>Thermotogati</taxon>
        <taxon>Deinococcota</taxon>
        <taxon>Deinococci</taxon>
        <taxon>Deinococcales</taxon>
        <taxon>Deinococcaceae</taxon>
        <taxon>Deinococcus</taxon>
    </lineage>
</organism>
<dbReference type="Proteomes" id="UP000483286">
    <property type="component" value="Unassembled WGS sequence"/>
</dbReference>
<evidence type="ECO:0000313" key="1">
    <source>
        <dbReference type="EMBL" id="MVN86602.1"/>
    </source>
</evidence>
<proteinExistence type="predicted"/>
<dbReference type="InterPro" id="IPR011009">
    <property type="entry name" value="Kinase-like_dom_sf"/>
</dbReference>
<name>A0A7C9M1E6_9DEIO</name>
<dbReference type="InterPro" id="IPR006748">
    <property type="entry name" value="NH2Glyco/OHUrea_AB-resist_kin"/>
</dbReference>
<dbReference type="GO" id="GO:0019748">
    <property type="term" value="P:secondary metabolic process"/>
    <property type="evidence" value="ECO:0007669"/>
    <property type="project" value="InterPro"/>
</dbReference>
<dbReference type="RefSeq" id="WP_369409229.1">
    <property type="nucleotide sequence ID" value="NZ_WQLB01000007.1"/>
</dbReference>
<gene>
    <name evidence="1" type="ORF">GO986_07470</name>
</gene>
<protein>
    <submittedName>
        <fullName evidence="1">Phosphotransferase</fullName>
    </submittedName>
</protein>
<dbReference type="GO" id="GO:0016773">
    <property type="term" value="F:phosphotransferase activity, alcohol group as acceptor"/>
    <property type="evidence" value="ECO:0007669"/>
    <property type="project" value="InterPro"/>
</dbReference>
<dbReference type="Pfam" id="PF04655">
    <property type="entry name" value="APH_6_hur"/>
    <property type="match status" value="1"/>
</dbReference>
<sequence length="267" mass="28982">MRTETYIRRWGLEPDGEPFSTPSSDLCPVRWKGQAAMLKVAKGAEEQRGNLLMVWLAGQGAAQVYRHGGRAVVLERIEGDHDLTAMVGAGQDDEASRILCWAAAGVHLPRPGPPRELLPLPWWFEALADASSQGGLFAQCWEIARQLLDIPQDVRPLHGDLHHGNVMHSPRRGWLVIDPKGLLGERGYDFANILCNPSLETAGHPGRLERQAGVIAAAAGLDRARLLAWVAAYAGLSAAWHLEDDQPTEAGQTLDLAQQALALSPAP</sequence>
<keyword evidence="2" id="KW-1185">Reference proteome</keyword>
<dbReference type="EMBL" id="WQLB01000007">
    <property type="protein sequence ID" value="MVN86602.1"/>
    <property type="molecule type" value="Genomic_DNA"/>
</dbReference>